<reference evidence="6 7" key="1">
    <citation type="submission" date="2021-07" db="EMBL/GenBank/DDBJ databases">
        <title>The Aristolochia fimbriata genome: insights into angiosperm evolution, floral development and chemical biosynthesis.</title>
        <authorList>
            <person name="Jiao Y."/>
        </authorList>
    </citation>
    <scope>NUCLEOTIDE SEQUENCE [LARGE SCALE GENOMIC DNA]</scope>
    <source>
        <strain evidence="6">IBCAS-2021</strain>
        <tissue evidence="6">Leaf</tissue>
    </source>
</reference>
<organism evidence="6 7">
    <name type="scientific">Aristolochia fimbriata</name>
    <name type="common">White veined hardy Dutchman's pipe vine</name>
    <dbReference type="NCBI Taxonomy" id="158543"/>
    <lineage>
        <taxon>Eukaryota</taxon>
        <taxon>Viridiplantae</taxon>
        <taxon>Streptophyta</taxon>
        <taxon>Embryophyta</taxon>
        <taxon>Tracheophyta</taxon>
        <taxon>Spermatophyta</taxon>
        <taxon>Magnoliopsida</taxon>
        <taxon>Magnoliidae</taxon>
        <taxon>Piperales</taxon>
        <taxon>Aristolochiaceae</taxon>
        <taxon>Aristolochia</taxon>
    </lineage>
</organism>
<name>A0AAV7DSV4_ARIFI</name>
<keyword evidence="3" id="KW-0238">DNA-binding</keyword>
<comment type="subcellular location">
    <subcellularLocation>
        <location evidence="1">Nucleus</location>
    </subcellularLocation>
</comment>
<protein>
    <submittedName>
        <fullName evidence="6">Uncharacterized protein</fullName>
    </submittedName>
</protein>
<keyword evidence="2" id="KW-0805">Transcription regulation</keyword>
<keyword evidence="4" id="KW-0804">Transcription</keyword>
<evidence type="ECO:0000313" key="7">
    <source>
        <dbReference type="Proteomes" id="UP000825729"/>
    </source>
</evidence>
<keyword evidence="7" id="KW-1185">Reference proteome</keyword>
<dbReference type="SUPFAM" id="SSF101936">
    <property type="entry name" value="DNA-binding pseudobarrel domain"/>
    <property type="match status" value="1"/>
</dbReference>
<accession>A0AAV7DSV4</accession>
<dbReference type="InterPro" id="IPR015300">
    <property type="entry name" value="DNA-bd_pseudobarrel_sf"/>
</dbReference>
<comment type="caution">
    <text evidence="6">The sequence shown here is derived from an EMBL/GenBank/DDBJ whole genome shotgun (WGS) entry which is preliminary data.</text>
</comment>
<evidence type="ECO:0000256" key="5">
    <source>
        <dbReference type="ARBA" id="ARBA00023242"/>
    </source>
</evidence>
<dbReference type="EMBL" id="JAINDJ010000008">
    <property type="protein sequence ID" value="KAG9439579.1"/>
    <property type="molecule type" value="Genomic_DNA"/>
</dbReference>
<gene>
    <name evidence="6" type="ORF">H6P81_019744</name>
</gene>
<proteinExistence type="predicted"/>
<evidence type="ECO:0000256" key="4">
    <source>
        <dbReference type="ARBA" id="ARBA00023163"/>
    </source>
</evidence>
<dbReference type="Gene3D" id="2.40.330.10">
    <property type="entry name" value="DNA-binding pseudobarrel domain"/>
    <property type="match status" value="1"/>
</dbReference>
<evidence type="ECO:0000256" key="2">
    <source>
        <dbReference type="ARBA" id="ARBA00023015"/>
    </source>
</evidence>
<dbReference type="Pfam" id="PF03754">
    <property type="entry name" value="At2g31720-like"/>
    <property type="match status" value="1"/>
</dbReference>
<keyword evidence="5" id="KW-0539">Nucleus</keyword>
<sequence length="270" mass="30828">MKITPSDYSKLFQLRDVACMISAKGEEDEQKTASTPSSPYFSKLFQLRDVACKIAAKEEADDEQKTASIPSSPDFSKLFQLRDVACTIAAKEEDDEQKTASTPSSCRRPCKKKLFRSSEEEYEKPLHGWVESVMRMCGALSSSPLTSGQKQLTNTDVRSQGNRLLFPLAVREALSREMREWEKRKADEAEGLPVNVVDRVGRKHRVALANWPKNHWIVLKGQNYRRFVKANELEAKLEEKHRQQLELTIGIWVFRDRVDDALCFALVDSE</sequence>
<dbReference type="PANTHER" id="PTHR34397">
    <property type="entry name" value="OS05G0237600 PROTEIN"/>
    <property type="match status" value="1"/>
</dbReference>
<dbReference type="InterPro" id="IPR005508">
    <property type="entry name" value="At2g31720-like"/>
</dbReference>
<dbReference type="AlphaFoldDB" id="A0AAV7DSV4"/>
<dbReference type="PANTHER" id="PTHR34397:SF22">
    <property type="entry name" value="OS05G0237600 PROTEIN"/>
    <property type="match status" value="1"/>
</dbReference>
<evidence type="ECO:0000313" key="6">
    <source>
        <dbReference type="EMBL" id="KAG9439579.1"/>
    </source>
</evidence>
<evidence type="ECO:0000256" key="3">
    <source>
        <dbReference type="ARBA" id="ARBA00023125"/>
    </source>
</evidence>
<dbReference type="GO" id="GO:0003677">
    <property type="term" value="F:DNA binding"/>
    <property type="evidence" value="ECO:0007669"/>
    <property type="project" value="UniProtKB-KW"/>
</dbReference>
<dbReference type="GO" id="GO:0005634">
    <property type="term" value="C:nucleus"/>
    <property type="evidence" value="ECO:0007669"/>
    <property type="project" value="UniProtKB-SubCell"/>
</dbReference>
<evidence type="ECO:0000256" key="1">
    <source>
        <dbReference type="ARBA" id="ARBA00004123"/>
    </source>
</evidence>
<dbReference type="Proteomes" id="UP000825729">
    <property type="component" value="Unassembled WGS sequence"/>
</dbReference>